<gene>
    <name evidence="3" type="ORF">ACFFRH_18050</name>
</gene>
<keyword evidence="4" id="KW-1185">Reference proteome</keyword>
<dbReference type="Proteomes" id="UP001589610">
    <property type="component" value="Unassembled WGS sequence"/>
</dbReference>
<dbReference type="RefSeq" id="WP_344744834.1">
    <property type="nucleotide sequence ID" value="NZ_BAAAWW010000052.1"/>
</dbReference>
<keyword evidence="2" id="KW-0378">Hydrolase</keyword>
<dbReference type="InterPro" id="IPR050072">
    <property type="entry name" value="Peptidase_M20A"/>
</dbReference>
<dbReference type="Gene3D" id="3.30.70.360">
    <property type="match status" value="1"/>
</dbReference>
<comment type="caution">
    <text evidence="3">The sequence shown here is derived from an EMBL/GenBank/DDBJ whole genome shotgun (WGS) entry which is preliminary data.</text>
</comment>
<organism evidence="3 4">
    <name type="scientific">Streptosporangium vulgare</name>
    <dbReference type="NCBI Taxonomy" id="46190"/>
    <lineage>
        <taxon>Bacteria</taxon>
        <taxon>Bacillati</taxon>
        <taxon>Actinomycetota</taxon>
        <taxon>Actinomycetes</taxon>
        <taxon>Streptosporangiales</taxon>
        <taxon>Streptosporangiaceae</taxon>
        <taxon>Streptosporangium</taxon>
    </lineage>
</organism>
<sequence>MTVSDPRGGPPPDTALDERRLEWVRAAEAALDTDRLAEIVMGMTDIASPTGEEAELARWLTTTMAGSGLEAAYQPVDDTQGNAVGRLRGDGSGPDLLLYAPIDTLTVGEESEDVPWVGDTLRHDLRPEAVRRGPYVIGLGASNPKGHGACLVAAAEALKRAGVPLRGDVIVGLGAGGMPTNRRTAPHVRRYNAGQGNGCSFMLEQGVWADFALLAKPGWAVAWEEVGLCWFEVRVRGSYAYVGSRHRIDYRNAILGAGVVAAELESWFAEYTARHTHDTVAPQGNIGAIEGGWMRMPAVAPALCRFMVDLRTSPRSTPASVRREFGAAVERIRAAFPELEVEWDMVLSIPGTATPADDWIVRSAVEAWEAEEGRPHEPILANSGATDANILRGRGLPTARIGMTRVGPEGPLPVDFPSGMNVADLREMRRLTRHVLRTVVNTCTRTREEVGINA</sequence>
<evidence type="ECO:0000313" key="4">
    <source>
        <dbReference type="Proteomes" id="UP001589610"/>
    </source>
</evidence>
<keyword evidence="1" id="KW-0479">Metal-binding</keyword>
<name>A0ABV5TEC3_9ACTN</name>
<dbReference type="EMBL" id="JBHMBS010000007">
    <property type="protein sequence ID" value="MFB9677387.1"/>
    <property type="molecule type" value="Genomic_DNA"/>
</dbReference>
<dbReference type="InterPro" id="IPR036264">
    <property type="entry name" value="Bact_exopeptidase_dim_dom"/>
</dbReference>
<evidence type="ECO:0000256" key="2">
    <source>
        <dbReference type="ARBA" id="ARBA00022801"/>
    </source>
</evidence>
<reference evidence="3 4" key="1">
    <citation type="submission" date="2024-09" db="EMBL/GenBank/DDBJ databases">
        <authorList>
            <person name="Sun Q."/>
            <person name="Mori K."/>
        </authorList>
    </citation>
    <scope>NUCLEOTIDE SEQUENCE [LARGE SCALE GENOMIC DNA]</scope>
    <source>
        <strain evidence="3 4">JCM 3028</strain>
    </source>
</reference>
<dbReference type="SUPFAM" id="SSF53187">
    <property type="entry name" value="Zn-dependent exopeptidases"/>
    <property type="match status" value="1"/>
</dbReference>
<evidence type="ECO:0000256" key="1">
    <source>
        <dbReference type="ARBA" id="ARBA00022723"/>
    </source>
</evidence>
<proteinExistence type="predicted"/>
<accession>A0ABV5TEC3</accession>
<dbReference type="Gene3D" id="3.40.630.10">
    <property type="entry name" value="Zn peptidases"/>
    <property type="match status" value="1"/>
</dbReference>
<protein>
    <submittedName>
        <fullName evidence="3">M20 family metallopeptidase</fullName>
    </submittedName>
</protein>
<evidence type="ECO:0000313" key="3">
    <source>
        <dbReference type="EMBL" id="MFB9677387.1"/>
    </source>
</evidence>
<dbReference type="SUPFAM" id="SSF55031">
    <property type="entry name" value="Bacterial exopeptidase dimerisation domain"/>
    <property type="match status" value="1"/>
</dbReference>
<dbReference type="PANTHER" id="PTHR43808">
    <property type="entry name" value="ACETYLORNITHINE DEACETYLASE"/>
    <property type="match status" value="1"/>
</dbReference>